<name>A0A1B7K2Q0_9GAMM</name>
<gene>
    <name evidence="2" type="ORF">M998_0410</name>
</gene>
<dbReference type="AlphaFoldDB" id="A0A1B7K2Q0"/>
<keyword evidence="1" id="KW-0472">Membrane</keyword>
<proteinExistence type="predicted"/>
<accession>A0A1B7K2Q0</accession>
<feature type="transmembrane region" description="Helical" evidence="1">
    <location>
        <begin position="86"/>
        <end position="112"/>
    </location>
</feature>
<comment type="caution">
    <text evidence="2">The sequence shown here is derived from an EMBL/GenBank/DDBJ whole genome shotgun (WGS) entry which is preliminary data.</text>
</comment>
<organism evidence="2 3">
    <name type="scientific">Providencia heimbachae ATCC 35613</name>
    <dbReference type="NCBI Taxonomy" id="1354272"/>
    <lineage>
        <taxon>Bacteria</taxon>
        <taxon>Pseudomonadati</taxon>
        <taxon>Pseudomonadota</taxon>
        <taxon>Gammaproteobacteria</taxon>
        <taxon>Enterobacterales</taxon>
        <taxon>Morganellaceae</taxon>
        <taxon>Providencia</taxon>
    </lineage>
</organism>
<keyword evidence="1" id="KW-0812">Transmembrane</keyword>
<evidence type="ECO:0000313" key="2">
    <source>
        <dbReference type="EMBL" id="OAT54420.1"/>
    </source>
</evidence>
<feature type="transmembrane region" description="Helical" evidence="1">
    <location>
        <begin position="132"/>
        <end position="153"/>
    </location>
</feature>
<protein>
    <submittedName>
        <fullName evidence="2">Uncharacterized protein</fullName>
    </submittedName>
</protein>
<dbReference type="PATRIC" id="fig|1354272.4.peg.424"/>
<reference evidence="2 3" key="1">
    <citation type="submission" date="2016-04" db="EMBL/GenBank/DDBJ databases">
        <title>ATOL: Assembling a taxonomically balanced genome-scale reconstruction of the evolutionary history of the Enterobacteriaceae.</title>
        <authorList>
            <person name="Plunkett G.III."/>
            <person name="Neeno-Eckwall E.C."/>
            <person name="Glasner J.D."/>
            <person name="Perna N.T."/>
        </authorList>
    </citation>
    <scope>NUCLEOTIDE SEQUENCE [LARGE SCALE GENOMIC DNA]</scope>
    <source>
        <strain evidence="2 3">ATCC 35613</strain>
    </source>
</reference>
<keyword evidence="3" id="KW-1185">Reference proteome</keyword>
<dbReference type="EMBL" id="LXEW01000010">
    <property type="protein sequence ID" value="OAT54420.1"/>
    <property type="molecule type" value="Genomic_DNA"/>
</dbReference>
<keyword evidence="1" id="KW-1133">Transmembrane helix</keyword>
<evidence type="ECO:0000256" key="1">
    <source>
        <dbReference type="SAM" id="Phobius"/>
    </source>
</evidence>
<evidence type="ECO:0000313" key="3">
    <source>
        <dbReference type="Proteomes" id="UP000078224"/>
    </source>
</evidence>
<sequence length="157" mass="18629">MKRKILFLFSAVFIGNFGYQIIELSRDPSFSIAVKMNNIFLVISMLFFAYIVFFMKSAAVEKTLEGYYSSFNLKCLSIKEYSFDSLFCWLFFAYFHYHLLTFAGALIFPILYSFPIIMERLTIDLVYNIDILYSWIVRILLLYPLPFIFINILKNKK</sequence>
<dbReference type="RefSeq" id="WP_068907283.1">
    <property type="nucleotide sequence ID" value="NZ_LXEW01000010.1"/>
</dbReference>
<dbReference type="Proteomes" id="UP000078224">
    <property type="component" value="Unassembled WGS sequence"/>
</dbReference>
<feature type="transmembrane region" description="Helical" evidence="1">
    <location>
        <begin position="36"/>
        <end position="55"/>
    </location>
</feature>